<evidence type="ECO:0000256" key="8">
    <source>
        <dbReference type="RuleBase" id="RU003857"/>
    </source>
</evidence>
<dbReference type="OMA" id="VDMFVIF"/>
<organism evidence="11 12">
    <name type="scientific">Onchocerca volvulus</name>
    <dbReference type="NCBI Taxonomy" id="6282"/>
    <lineage>
        <taxon>Eukaryota</taxon>
        <taxon>Metazoa</taxon>
        <taxon>Ecdysozoa</taxon>
        <taxon>Nematoda</taxon>
        <taxon>Chromadorea</taxon>
        <taxon>Rhabditida</taxon>
        <taxon>Spirurina</taxon>
        <taxon>Spiruromorpha</taxon>
        <taxon>Filarioidea</taxon>
        <taxon>Onchocercidae</taxon>
        <taxon>Onchocerca</taxon>
    </lineage>
</organism>
<protein>
    <recommendedName>
        <fullName evidence="10">Potassium channel domain-containing protein</fullName>
    </recommendedName>
</protein>
<comment type="similarity">
    <text evidence="8">Belongs to the two pore domain potassium channel (TC 1.A.1.8) family.</text>
</comment>
<evidence type="ECO:0000256" key="5">
    <source>
        <dbReference type="ARBA" id="ARBA00023065"/>
    </source>
</evidence>
<dbReference type="PANTHER" id="PTHR11003">
    <property type="entry name" value="POTASSIUM CHANNEL, SUBFAMILY K"/>
    <property type="match status" value="1"/>
</dbReference>
<evidence type="ECO:0000256" key="9">
    <source>
        <dbReference type="SAM" id="Phobius"/>
    </source>
</evidence>
<evidence type="ECO:0000256" key="6">
    <source>
        <dbReference type="ARBA" id="ARBA00023136"/>
    </source>
</evidence>
<evidence type="ECO:0000313" key="12">
    <source>
        <dbReference type="Proteomes" id="UP000024404"/>
    </source>
</evidence>
<proteinExistence type="inferred from homology"/>
<keyword evidence="2 8" id="KW-0813">Transport</keyword>
<dbReference type="Proteomes" id="UP000024404">
    <property type="component" value="Unassembled WGS sequence"/>
</dbReference>
<dbReference type="Gene3D" id="1.10.287.70">
    <property type="match status" value="1"/>
</dbReference>
<reference evidence="11" key="2">
    <citation type="submission" date="2018-02" db="UniProtKB">
        <authorList>
            <consortium name="EnsemblMetazoa"/>
        </authorList>
    </citation>
    <scope>IDENTIFICATION</scope>
</reference>
<evidence type="ECO:0000256" key="7">
    <source>
        <dbReference type="ARBA" id="ARBA00023303"/>
    </source>
</evidence>
<dbReference type="EnsemblMetazoa" id="OVOC3442.2">
    <property type="protein sequence ID" value="OVOC3442.2"/>
    <property type="gene ID" value="WBGene00240251"/>
</dbReference>
<dbReference type="GO" id="GO:0015271">
    <property type="term" value="F:outward rectifier potassium channel activity"/>
    <property type="evidence" value="ECO:0007669"/>
    <property type="project" value="TreeGrafter"/>
</dbReference>
<dbReference type="SUPFAM" id="SSF81324">
    <property type="entry name" value="Voltage-gated potassium channels"/>
    <property type="match status" value="2"/>
</dbReference>
<feature type="domain" description="Potassium channel" evidence="10">
    <location>
        <begin position="242"/>
        <end position="314"/>
    </location>
</feature>
<evidence type="ECO:0000256" key="1">
    <source>
        <dbReference type="ARBA" id="ARBA00004141"/>
    </source>
</evidence>
<dbReference type="AlphaFoldDB" id="A0A2K6VXP6"/>
<feature type="transmembrane region" description="Helical" evidence="9">
    <location>
        <begin position="260"/>
        <end position="278"/>
    </location>
</feature>
<keyword evidence="7 8" id="KW-0407">Ion channel</keyword>
<dbReference type="GO" id="GO:0005886">
    <property type="term" value="C:plasma membrane"/>
    <property type="evidence" value="ECO:0007669"/>
    <property type="project" value="TreeGrafter"/>
</dbReference>
<feature type="transmembrane region" description="Helical" evidence="9">
    <location>
        <begin position="201"/>
        <end position="220"/>
    </location>
</feature>
<feature type="transmembrane region" description="Helical" evidence="9">
    <location>
        <begin position="232"/>
        <end position="254"/>
    </location>
</feature>
<dbReference type="PRINTS" id="PR01333">
    <property type="entry name" value="2POREKCHANEL"/>
</dbReference>
<feature type="transmembrane region" description="Helical" evidence="9">
    <location>
        <begin position="290"/>
        <end position="310"/>
    </location>
</feature>
<dbReference type="GO" id="GO:0022841">
    <property type="term" value="F:potassium ion leak channel activity"/>
    <property type="evidence" value="ECO:0007669"/>
    <property type="project" value="TreeGrafter"/>
</dbReference>
<dbReference type="GO" id="GO:0030322">
    <property type="term" value="P:stabilization of membrane potential"/>
    <property type="evidence" value="ECO:0007669"/>
    <property type="project" value="TreeGrafter"/>
</dbReference>
<sequence>MYRMILSTEKMILQIRSKYSNNRFELSKNIRSYKCFALNRIDKAIYWYILNVYHLSDQESYKAKILHSANPEIIWIHHFGNKFGQIHALRNYTEQLSLRYWEIALEQNANSIIIRRKMNAALSHFEILTGLNHLFTPTWTFWNAMFLAVTTYTTIGYGNITAQTKLGRLATMLYATIGIPLVLMILHKLGRQSLQVLEQFWNQFLSLMEHIAWICSGRAVKKKKQNSLHNGHIPLVLPIGITIGWVFLCAVVFLEFEKDWDYFTSFYFFFCSLTTIGYGDVTPTNSVDMFVIFGLIMIGLALFSMCINVLQIKLEWLFEELLEALLMEYKQKGVPAEELKVPTKTDFFSIWRMWRKRKRQRKIQRKDTIANIILPRFKSDRRALLEHLRHTLCMVNKGTQTEEQIAQTFINNKYFDGVSWSDLSMLPVIANHPVPVKAENMKNIDHQMMIVSPQMYEMQELCMITTTTAMLHDVAISSNQQSISDDQPSVSNNQQSISIDESKRSTFDKTVEIVSLTSRKLEVPHYMYTTPKAKRIYIDELHRLFAEIKVRIDDCHVLVDSKNHKQSGGAE</sequence>
<feature type="transmembrane region" description="Helical" evidence="9">
    <location>
        <begin position="141"/>
        <end position="160"/>
    </location>
</feature>
<keyword evidence="6 9" id="KW-0472">Membrane</keyword>
<dbReference type="Pfam" id="PF07885">
    <property type="entry name" value="Ion_trans_2"/>
    <property type="match status" value="2"/>
</dbReference>
<comment type="subcellular location">
    <subcellularLocation>
        <location evidence="1">Membrane</location>
        <topology evidence="1">Multi-pass membrane protein</topology>
    </subcellularLocation>
</comment>
<name>A0A2K6VXP6_ONCVO</name>
<dbReference type="EnsemblMetazoa" id="OVOC3442.1">
    <property type="protein sequence ID" value="OVOC3442.1"/>
    <property type="gene ID" value="WBGene00240251"/>
</dbReference>
<evidence type="ECO:0000259" key="10">
    <source>
        <dbReference type="Pfam" id="PF07885"/>
    </source>
</evidence>
<keyword evidence="3 8" id="KW-0812">Transmembrane</keyword>
<accession>A0A2K6VXP6</accession>
<reference evidence="12" key="1">
    <citation type="submission" date="2013-10" db="EMBL/GenBank/DDBJ databases">
        <title>Genome sequencing of Onchocerca volvulus.</title>
        <authorList>
            <person name="Cotton J."/>
            <person name="Tsai J."/>
            <person name="Stanley E."/>
            <person name="Tracey A."/>
            <person name="Holroyd N."/>
            <person name="Lustigman S."/>
            <person name="Berriman M."/>
        </authorList>
    </citation>
    <scope>NUCLEOTIDE SEQUENCE</scope>
</reference>
<evidence type="ECO:0000256" key="3">
    <source>
        <dbReference type="ARBA" id="ARBA00022692"/>
    </source>
</evidence>
<dbReference type="PANTHER" id="PTHR11003:SF347">
    <property type="entry name" value="POTASSIUM CHANNEL DOMAIN-CONTAINING PROTEIN"/>
    <property type="match status" value="1"/>
</dbReference>
<dbReference type="InterPro" id="IPR013099">
    <property type="entry name" value="K_chnl_dom"/>
</dbReference>
<keyword evidence="4 9" id="KW-1133">Transmembrane helix</keyword>
<feature type="transmembrane region" description="Helical" evidence="9">
    <location>
        <begin position="172"/>
        <end position="189"/>
    </location>
</feature>
<evidence type="ECO:0000313" key="11">
    <source>
        <dbReference type="EnsemblMetazoa" id="OVOC3442.1"/>
    </source>
</evidence>
<keyword evidence="5 8" id="KW-0406">Ion transport</keyword>
<evidence type="ECO:0000256" key="4">
    <source>
        <dbReference type="ARBA" id="ARBA00022989"/>
    </source>
</evidence>
<keyword evidence="12" id="KW-1185">Reference proteome</keyword>
<evidence type="ECO:0000256" key="2">
    <source>
        <dbReference type="ARBA" id="ARBA00022448"/>
    </source>
</evidence>
<dbReference type="EMBL" id="CMVM020000114">
    <property type="status" value="NOT_ANNOTATED_CDS"/>
    <property type="molecule type" value="Genomic_DNA"/>
</dbReference>
<feature type="domain" description="Potassium channel" evidence="10">
    <location>
        <begin position="136"/>
        <end position="191"/>
    </location>
</feature>
<dbReference type="STRING" id="6282.A0A2K6VXP6"/>
<dbReference type="InterPro" id="IPR003280">
    <property type="entry name" value="2pore_dom_K_chnl"/>
</dbReference>